<dbReference type="EnsemblPlants" id="Zm00001eb003300_T001">
    <property type="protein sequence ID" value="Zm00001eb003300_P001"/>
    <property type="gene ID" value="Zm00001eb003300"/>
</dbReference>
<dbReference type="PANTHER" id="PTHR24296">
    <property type="entry name" value="CYTOCHROME P450"/>
    <property type="match status" value="1"/>
</dbReference>
<sequence length="432" mass="46193">MVMGLTANACSYDYLLHRDICFVSPHGGRPDMDPVLLLLEFFTSLCFLALYYRRLQSKKTSPLEPTEWPIVGQLPGLAANLHHFHDWATALLAGTGYNLEAKRRPRPAVLRHLRVCDPANVRHIFTSNFANYPKGHEFAEIFDVLGAGILNSDGESWRRQRRRHWVPGVRAAGGSLHARHGRCAGDDFPPPRHPHGVLEADEKAECWAREKVGCRRRTIDGFVSEMIARARRRADRVDEGASLLSSVLCHGNTAADEESTDKFLRDTTVNLLFAGRDGPATGLSWFFYLVSKNPRVEQKLLGELSAAVASSRDGAGYAAGTSGSGMVTVEHTFEPEAGRLEGSDESEYSSDEEDSDGDEDEDEDDDDGDDDGDGDGDGSGSGRGSGGGGRDGDGGSSKGSTKGGSSKGSTKGGGSKGSTKGGGSGSSNRASG</sequence>
<evidence type="ECO:0000256" key="1">
    <source>
        <dbReference type="ARBA" id="ARBA00010617"/>
    </source>
</evidence>
<reference evidence="7" key="1">
    <citation type="submission" date="2015-12" db="EMBL/GenBank/DDBJ databases">
        <title>Update maize B73 reference genome by single molecule sequencing technologies.</title>
        <authorList>
            <consortium name="Maize Genome Sequencing Project"/>
            <person name="Ware D."/>
        </authorList>
    </citation>
    <scope>NUCLEOTIDE SEQUENCE [LARGE SCALE GENOMIC DNA]</scope>
    <source>
        <strain evidence="7">cv. B73</strain>
    </source>
</reference>
<dbReference type="Gene3D" id="1.10.630.10">
    <property type="entry name" value="Cytochrome P450"/>
    <property type="match status" value="2"/>
</dbReference>
<dbReference type="InterPro" id="IPR001128">
    <property type="entry name" value="Cyt_P450"/>
</dbReference>
<feature type="compositionally biased region" description="Gly residues" evidence="5">
    <location>
        <begin position="377"/>
        <end position="425"/>
    </location>
</feature>
<evidence type="ECO:0000256" key="4">
    <source>
        <dbReference type="ARBA" id="ARBA00023004"/>
    </source>
</evidence>
<organism evidence="6 7">
    <name type="scientific">Zea mays</name>
    <name type="common">Maize</name>
    <dbReference type="NCBI Taxonomy" id="4577"/>
    <lineage>
        <taxon>Eukaryota</taxon>
        <taxon>Viridiplantae</taxon>
        <taxon>Streptophyta</taxon>
        <taxon>Embryophyta</taxon>
        <taxon>Tracheophyta</taxon>
        <taxon>Spermatophyta</taxon>
        <taxon>Magnoliopsida</taxon>
        <taxon>Liliopsida</taxon>
        <taxon>Poales</taxon>
        <taxon>Poaceae</taxon>
        <taxon>PACMAD clade</taxon>
        <taxon>Panicoideae</taxon>
        <taxon>Andropogonodae</taxon>
        <taxon>Andropogoneae</taxon>
        <taxon>Tripsacinae</taxon>
        <taxon>Zea</taxon>
    </lineage>
</organism>
<name>A0A804LDD6_MAIZE</name>
<dbReference type="GO" id="GO:0020037">
    <property type="term" value="F:heme binding"/>
    <property type="evidence" value="ECO:0007669"/>
    <property type="project" value="InterPro"/>
</dbReference>
<reference evidence="6" key="3">
    <citation type="submission" date="2021-05" db="UniProtKB">
        <authorList>
            <consortium name="EnsemblPlants"/>
        </authorList>
    </citation>
    <scope>IDENTIFICATION</scope>
    <source>
        <strain evidence="6">cv. B73</strain>
    </source>
</reference>
<dbReference type="InterPro" id="IPR036396">
    <property type="entry name" value="Cyt_P450_sf"/>
</dbReference>
<dbReference type="SUPFAM" id="SSF48264">
    <property type="entry name" value="Cytochrome P450"/>
    <property type="match status" value="1"/>
</dbReference>
<dbReference type="GO" id="GO:0016705">
    <property type="term" value="F:oxidoreductase activity, acting on paired donors, with incorporation or reduction of molecular oxygen"/>
    <property type="evidence" value="ECO:0007669"/>
    <property type="project" value="InterPro"/>
</dbReference>
<dbReference type="InParanoid" id="A0A804LDD6"/>
<keyword evidence="7" id="KW-1185">Reference proteome</keyword>
<evidence type="ECO:0000313" key="6">
    <source>
        <dbReference type="EnsemblPlants" id="Zm00001eb003300_P001"/>
    </source>
</evidence>
<dbReference type="Pfam" id="PF00067">
    <property type="entry name" value="p450"/>
    <property type="match status" value="1"/>
</dbReference>
<evidence type="ECO:0000256" key="3">
    <source>
        <dbReference type="ARBA" id="ARBA00023002"/>
    </source>
</evidence>
<accession>A0A804LDD6</accession>
<evidence type="ECO:0000313" key="7">
    <source>
        <dbReference type="Proteomes" id="UP000007305"/>
    </source>
</evidence>
<dbReference type="Proteomes" id="UP000007305">
    <property type="component" value="Chromosome 1"/>
</dbReference>
<dbReference type="Gramene" id="Zm00001eb003300_T001">
    <property type="protein sequence ID" value="Zm00001eb003300_P001"/>
    <property type="gene ID" value="Zm00001eb003300"/>
</dbReference>
<comment type="similarity">
    <text evidence="1">Belongs to the cytochrome P450 family.</text>
</comment>
<dbReference type="AlphaFoldDB" id="A0A804LDD6"/>
<keyword evidence="3" id="KW-0560">Oxidoreductase</keyword>
<reference evidence="6" key="2">
    <citation type="submission" date="2019-07" db="EMBL/GenBank/DDBJ databases">
        <authorList>
            <person name="Seetharam A."/>
            <person name="Woodhouse M."/>
            <person name="Cannon E."/>
        </authorList>
    </citation>
    <scope>NUCLEOTIDE SEQUENCE [LARGE SCALE GENOMIC DNA]</scope>
    <source>
        <strain evidence="6">cv. B73</strain>
    </source>
</reference>
<keyword evidence="2" id="KW-0479">Metal-binding</keyword>
<protein>
    <submittedName>
        <fullName evidence="6">Uncharacterized protein</fullName>
    </submittedName>
</protein>
<evidence type="ECO:0000256" key="5">
    <source>
        <dbReference type="SAM" id="MobiDB-lite"/>
    </source>
</evidence>
<evidence type="ECO:0000256" key="2">
    <source>
        <dbReference type="ARBA" id="ARBA00022723"/>
    </source>
</evidence>
<proteinExistence type="inferred from homology"/>
<feature type="region of interest" description="Disordered" evidence="5">
    <location>
        <begin position="335"/>
        <end position="432"/>
    </location>
</feature>
<dbReference type="GO" id="GO:0005506">
    <property type="term" value="F:iron ion binding"/>
    <property type="evidence" value="ECO:0007669"/>
    <property type="project" value="InterPro"/>
</dbReference>
<dbReference type="GO" id="GO:0004497">
    <property type="term" value="F:monooxygenase activity"/>
    <property type="evidence" value="ECO:0007669"/>
    <property type="project" value="InterPro"/>
</dbReference>
<feature type="compositionally biased region" description="Acidic residues" evidence="5">
    <location>
        <begin position="343"/>
        <end position="376"/>
    </location>
</feature>
<keyword evidence="4" id="KW-0408">Iron</keyword>